<evidence type="ECO:0000313" key="3">
    <source>
        <dbReference type="Proteomes" id="UP000653305"/>
    </source>
</evidence>
<keyword evidence="1" id="KW-0472">Membrane</keyword>
<feature type="transmembrane region" description="Helical" evidence="1">
    <location>
        <begin position="45"/>
        <end position="65"/>
    </location>
</feature>
<dbReference type="Proteomes" id="UP000653305">
    <property type="component" value="Unassembled WGS sequence"/>
</dbReference>
<dbReference type="AlphaFoldDB" id="A0A830DC25"/>
<proteinExistence type="predicted"/>
<accession>A0A830DC25</accession>
<protein>
    <submittedName>
        <fullName evidence="2">Uncharacterized protein</fullName>
    </submittedName>
</protein>
<evidence type="ECO:0000256" key="1">
    <source>
        <dbReference type="SAM" id="Phobius"/>
    </source>
</evidence>
<keyword evidence="1" id="KW-1133">Transmembrane helix</keyword>
<organism evidence="2 3">
    <name type="scientific">Phtheirospermum japonicum</name>
    <dbReference type="NCBI Taxonomy" id="374723"/>
    <lineage>
        <taxon>Eukaryota</taxon>
        <taxon>Viridiplantae</taxon>
        <taxon>Streptophyta</taxon>
        <taxon>Embryophyta</taxon>
        <taxon>Tracheophyta</taxon>
        <taxon>Spermatophyta</taxon>
        <taxon>Magnoliopsida</taxon>
        <taxon>eudicotyledons</taxon>
        <taxon>Gunneridae</taxon>
        <taxon>Pentapetalae</taxon>
        <taxon>asterids</taxon>
        <taxon>lamiids</taxon>
        <taxon>Lamiales</taxon>
        <taxon>Orobanchaceae</taxon>
        <taxon>Orobanchaceae incertae sedis</taxon>
        <taxon>Phtheirospermum</taxon>
    </lineage>
</organism>
<dbReference type="PANTHER" id="PTHR33306:SF5">
    <property type="entry name" value="OXIDOREDUCTASE_TRANSITION METAL ION-BINDING PROTEIN"/>
    <property type="match status" value="1"/>
</dbReference>
<evidence type="ECO:0000313" key="2">
    <source>
        <dbReference type="EMBL" id="GFQ08263.1"/>
    </source>
</evidence>
<sequence length="117" mass="13371">MSNTNSHHPPSLPLHLCFILLILFTFVGITWYIKYDSILEGLFDQLKLLLMVSPLLLLLAVHLLSTLQRSFFFVPLPVPEQEKAAGTPWGVALMLVLLLFMISYQSDLRESWFPLLS</sequence>
<keyword evidence="1" id="KW-0812">Transmembrane</keyword>
<feature type="transmembrane region" description="Helical" evidence="1">
    <location>
        <begin position="12"/>
        <end position="33"/>
    </location>
</feature>
<dbReference type="OrthoDB" id="683410at2759"/>
<gene>
    <name evidence="2" type="ORF">PHJA_002970300</name>
</gene>
<dbReference type="PANTHER" id="PTHR33306">
    <property type="entry name" value="EXPRESSED PROTEIN-RELATED-RELATED"/>
    <property type="match status" value="1"/>
</dbReference>
<feature type="transmembrane region" description="Helical" evidence="1">
    <location>
        <begin position="85"/>
        <end position="104"/>
    </location>
</feature>
<dbReference type="EMBL" id="BMAC01004055">
    <property type="protein sequence ID" value="GFQ08263.1"/>
    <property type="molecule type" value="Genomic_DNA"/>
</dbReference>
<comment type="caution">
    <text evidence="2">The sequence shown here is derived from an EMBL/GenBank/DDBJ whole genome shotgun (WGS) entry which is preliminary data.</text>
</comment>
<keyword evidence="3" id="KW-1185">Reference proteome</keyword>
<name>A0A830DC25_9LAMI</name>
<reference evidence="2" key="1">
    <citation type="submission" date="2020-07" db="EMBL/GenBank/DDBJ databases">
        <title>Ethylene signaling mediates host invasion by parasitic plants.</title>
        <authorList>
            <person name="Yoshida S."/>
        </authorList>
    </citation>
    <scope>NUCLEOTIDE SEQUENCE</scope>
    <source>
        <strain evidence="2">Okayama</strain>
    </source>
</reference>